<dbReference type="InterPro" id="IPR016496">
    <property type="entry name" value="GTPase_HflX"/>
</dbReference>
<keyword evidence="3" id="KW-0460">Magnesium</keyword>
<evidence type="ECO:0000256" key="3">
    <source>
        <dbReference type="ARBA" id="ARBA00022842"/>
    </source>
</evidence>
<dbReference type="InterPro" id="IPR027417">
    <property type="entry name" value="P-loop_NTPase"/>
</dbReference>
<dbReference type="Pfam" id="PF01926">
    <property type="entry name" value="MMR_HSR1"/>
    <property type="match status" value="1"/>
</dbReference>
<dbReference type="InterPro" id="IPR030394">
    <property type="entry name" value="G_HFLX_dom"/>
</dbReference>
<dbReference type="InterPro" id="IPR006073">
    <property type="entry name" value="GTP-bd"/>
</dbReference>
<keyword evidence="4" id="KW-0342">GTP-binding</keyword>
<dbReference type="InterPro" id="IPR025121">
    <property type="entry name" value="GTPase_HflX_N"/>
</dbReference>
<sequence length="615" mass="69352">MTGGLYGFSGAITNWLAIYMLFEKIPFLYGSGIITLRFESFKTHIRTMMMETFFREEDLQAHVGKLAGRLKQSFNPEQLAASVDMNILFDELISLAEESPLGGMLSVFGGRKLLESMRTPFCEKAGQKIPGIIRNAFNDAHIDPLKLVPVSEIRELIADAVERKLEELTPQHVKEIVENMIREHLGWLVFWGGVFELKSFENEYYDPTRIECILLHIAEKADRNAQLGLEEMKSLIDTLGFSLKAVHVQYRPFPDNKTYAGAGKLTEIKEHPDTMGVNLVITSGNMTPGQNNAVQDILDIETWDRTRTILEIFARNARTYESKLQVKLARHKYDLPRLKGLWSHLDRESGSGFNRGMGEKQLKVDRFLLKNNIARLEKSLKKIDNKRDIQKKMRRDFHKISLVGYTNAGKSSLFNLLTSGGVLSENRLFSTLDSKSGKSTDNIKPEIIFSDTVGFIRDLPLSLVASFRSTLSSLNDSDLLLHIIDSSSDDIDGHIETTSDILSEIGAGEIPAIRIFNKTDLADQLRITELSADYPHALKISCLQAEEAGEAVMNAIRKFFSDEVVTKDVLIPYSDSAMLGEYYKYTAVQDVEYLEEGIRIVAGVPVQKLRQLKLV</sequence>
<protein>
    <recommendedName>
        <fullName evidence="6">Hflx-type G domain-containing protein</fullName>
    </recommendedName>
</protein>
<dbReference type="NCBIfam" id="TIGR03156">
    <property type="entry name" value="GTP_HflX"/>
    <property type="match status" value="1"/>
</dbReference>
<dbReference type="Gene3D" id="3.40.50.300">
    <property type="entry name" value="P-loop containing nucleotide triphosphate hydrolases"/>
    <property type="match status" value="1"/>
</dbReference>
<keyword evidence="8" id="KW-1185">Reference proteome</keyword>
<keyword evidence="2" id="KW-0547">Nucleotide-binding</keyword>
<accession>A0AAE0T5Y9</accession>
<reference evidence="7" key="3">
    <citation type="submission" date="2023-05" db="EMBL/GenBank/DDBJ databases">
        <authorList>
            <person name="Smith C.H."/>
        </authorList>
    </citation>
    <scope>NUCLEOTIDE SEQUENCE</scope>
    <source>
        <strain evidence="7">CHS0354</strain>
        <tissue evidence="7">Mantle</tissue>
    </source>
</reference>
<organism evidence="7 8">
    <name type="scientific">Potamilus streckersoni</name>
    <dbReference type="NCBI Taxonomy" id="2493646"/>
    <lineage>
        <taxon>Eukaryota</taxon>
        <taxon>Metazoa</taxon>
        <taxon>Spiralia</taxon>
        <taxon>Lophotrochozoa</taxon>
        <taxon>Mollusca</taxon>
        <taxon>Bivalvia</taxon>
        <taxon>Autobranchia</taxon>
        <taxon>Heteroconchia</taxon>
        <taxon>Palaeoheterodonta</taxon>
        <taxon>Unionida</taxon>
        <taxon>Unionoidea</taxon>
        <taxon>Unionidae</taxon>
        <taxon>Ambleminae</taxon>
        <taxon>Lampsilini</taxon>
        <taxon>Potamilus</taxon>
    </lineage>
</organism>
<dbReference type="Gene3D" id="3.40.50.11060">
    <property type="entry name" value="GTPase HflX, N-terminal domain"/>
    <property type="match status" value="1"/>
</dbReference>
<feature type="domain" description="Hflx-type G" evidence="6">
    <location>
        <begin position="398"/>
        <end position="531"/>
    </location>
</feature>
<name>A0AAE0T5Y9_9BIVA</name>
<dbReference type="GO" id="GO:0005525">
    <property type="term" value="F:GTP binding"/>
    <property type="evidence" value="ECO:0007669"/>
    <property type="project" value="UniProtKB-KW"/>
</dbReference>
<dbReference type="Proteomes" id="UP001195483">
    <property type="component" value="Unassembled WGS sequence"/>
</dbReference>
<evidence type="ECO:0000256" key="4">
    <source>
        <dbReference type="ARBA" id="ARBA00023134"/>
    </source>
</evidence>
<dbReference type="EMBL" id="JAEAOA010000186">
    <property type="protein sequence ID" value="KAK3604226.1"/>
    <property type="molecule type" value="Genomic_DNA"/>
</dbReference>
<reference evidence="7" key="1">
    <citation type="journal article" date="2021" name="Genome Biol. Evol.">
        <title>A High-Quality Reference Genome for a Parasitic Bivalve with Doubly Uniparental Inheritance (Bivalvia: Unionida).</title>
        <authorList>
            <person name="Smith C.H."/>
        </authorList>
    </citation>
    <scope>NUCLEOTIDE SEQUENCE</scope>
    <source>
        <strain evidence="7">CHS0354</strain>
    </source>
</reference>
<dbReference type="PANTHER" id="PTHR10229">
    <property type="entry name" value="GTP-BINDING PROTEIN HFLX"/>
    <property type="match status" value="1"/>
</dbReference>
<dbReference type="CDD" id="cd01878">
    <property type="entry name" value="HflX"/>
    <property type="match status" value="1"/>
</dbReference>
<evidence type="ECO:0000313" key="8">
    <source>
        <dbReference type="Proteomes" id="UP001195483"/>
    </source>
</evidence>
<dbReference type="InterPro" id="IPR032305">
    <property type="entry name" value="GTP-bd_M"/>
</dbReference>
<evidence type="ECO:0000256" key="5">
    <source>
        <dbReference type="SAM" id="Coils"/>
    </source>
</evidence>
<dbReference type="AlphaFoldDB" id="A0AAE0T5Y9"/>
<evidence type="ECO:0000256" key="2">
    <source>
        <dbReference type="ARBA" id="ARBA00022741"/>
    </source>
</evidence>
<dbReference type="GO" id="GO:0043022">
    <property type="term" value="F:ribosome binding"/>
    <property type="evidence" value="ECO:0007669"/>
    <property type="project" value="TreeGrafter"/>
</dbReference>
<dbReference type="PRINTS" id="PR00326">
    <property type="entry name" value="GTP1OBG"/>
</dbReference>
<keyword evidence="1" id="KW-0479">Metal-binding</keyword>
<reference evidence="7" key="2">
    <citation type="journal article" date="2021" name="Genome Biol. Evol.">
        <title>Developing a high-quality reference genome for a parasitic bivalve with doubly uniparental inheritance (Bivalvia: Unionida).</title>
        <authorList>
            <person name="Smith C.H."/>
        </authorList>
    </citation>
    <scope>NUCLEOTIDE SEQUENCE</scope>
    <source>
        <strain evidence="7">CHS0354</strain>
        <tissue evidence="7">Mantle</tissue>
    </source>
</reference>
<dbReference type="Gene3D" id="6.10.250.2860">
    <property type="match status" value="1"/>
</dbReference>
<dbReference type="HAMAP" id="MF_00900">
    <property type="entry name" value="GTPase_HflX"/>
    <property type="match status" value="1"/>
</dbReference>
<evidence type="ECO:0000259" key="6">
    <source>
        <dbReference type="PROSITE" id="PS51705"/>
    </source>
</evidence>
<evidence type="ECO:0000256" key="1">
    <source>
        <dbReference type="ARBA" id="ARBA00022723"/>
    </source>
</evidence>
<gene>
    <name evidence="7" type="ORF">CHS0354_002034</name>
</gene>
<keyword evidence="5" id="KW-0175">Coiled coil</keyword>
<dbReference type="Pfam" id="PF13167">
    <property type="entry name" value="GTP-bdg_N"/>
    <property type="match status" value="1"/>
</dbReference>
<dbReference type="InterPro" id="IPR042108">
    <property type="entry name" value="GTPase_HflX_N_sf"/>
</dbReference>
<feature type="coiled-coil region" evidence="5">
    <location>
        <begin position="366"/>
        <end position="393"/>
    </location>
</feature>
<dbReference type="GO" id="GO:0005737">
    <property type="term" value="C:cytoplasm"/>
    <property type="evidence" value="ECO:0007669"/>
    <property type="project" value="TreeGrafter"/>
</dbReference>
<evidence type="ECO:0000313" key="7">
    <source>
        <dbReference type="EMBL" id="KAK3604226.1"/>
    </source>
</evidence>
<dbReference type="PANTHER" id="PTHR10229:SF0">
    <property type="entry name" value="GTP-BINDING PROTEIN 6-RELATED"/>
    <property type="match status" value="1"/>
</dbReference>
<comment type="caution">
    <text evidence="7">The sequence shown here is derived from an EMBL/GenBank/DDBJ whole genome shotgun (WGS) entry which is preliminary data.</text>
</comment>
<dbReference type="PROSITE" id="PS51705">
    <property type="entry name" value="G_HFLX"/>
    <property type="match status" value="1"/>
</dbReference>
<dbReference type="GO" id="GO:0046872">
    <property type="term" value="F:metal ion binding"/>
    <property type="evidence" value="ECO:0007669"/>
    <property type="project" value="UniProtKB-KW"/>
</dbReference>
<proteinExistence type="inferred from homology"/>
<dbReference type="Pfam" id="PF16360">
    <property type="entry name" value="GTP-bdg_M"/>
    <property type="match status" value="1"/>
</dbReference>
<dbReference type="SUPFAM" id="SSF52540">
    <property type="entry name" value="P-loop containing nucleoside triphosphate hydrolases"/>
    <property type="match status" value="1"/>
</dbReference>